<protein>
    <submittedName>
        <fullName evidence="2">EIF2D-like protein</fullName>
    </submittedName>
</protein>
<dbReference type="SUPFAM" id="SSF47592">
    <property type="entry name" value="SWIB/MDM2 domain"/>
    <property type="match status" value="1"/>
</dbReference>
<dbReference type="InterPro" id="IPR036885">
    <property type="entry name" value="SWIB_MDM2_dom_sf"/>
</dbReference>
<name>A0ABY7FSP4_MYAAR</name>
<dbReference type="PANTHER" id="PTHR12217">
    <property type="entry name" value="EUKARYOTIC TRANSLATION INITIATION FACTOR 2D"/>
    <property type="match status" value="1"/>
</dbReference>
<organism evidence="2 3">
    <name type="scientific">Mya arenaria</name>
    <name type="common">Soft-shell clam</name>
    <dbReference type="NCBI Taxonomy" id="6604"/>
    <lineage>
        <taxon>Eukaryota</taxon>
        <taxon>Metazoa</taxon>
        <taxon>Spiralia</taxon>
        <taxon>Lophotrochozoa</taxon>
        <taxon>Mollusca</taxon>
        <taxon>Bivalvia</taxon>
        <taxon>Autobranchia</taxon>
        <taxon>Heteroconchia</taxon>
        <taxon>Euheterodonta</taxon>
        <taxon>Imparidentia</taxon>
        <taxon>Neoheterodontei</taxon>
        <taxon>Myida</taxon>
        <taxon>Myoidea</taxon>
        <taxon>Myidae</taxon>
        <taxon>Mya</taxon>
    </lineage>
</organism>
<dbReference type="Pfam" id="PF26291">
    <property type="entry name" value="SWIB_eIF2D"/>
    <property type="match status" value="1"/>
</dbReference>
<dbReference type="PANTHER" id="PTHR12217:SF4">
    <property type="entry name" value="EUKARYOTIC TRANSLATION INITIATION FACTOR 2D"/>
    <property type="match status" value="1"/>
</dbReference>
<dbReference type="Pfam" id="PF01253">
    <property type="entry name" value="SUI1"/>
    <property type="match status" value="1"/>
</dbReference>
<dbReference type="Pfam" id="PF25304">
    <property type="entry name" value="WHD_eIF2D"/>
    <property type="match status" value="1"/>
</dbReference>
<dbReference type="InterPro" id="IPR057429">
    <property type="entry name" value="WH_eIF2D"/>
</dbReference>
<dbReference type="Proteomes" id="UP001164746">
    <property type="component" value="Chromosome 13"/>
</dbReference>
<reference evidence="2" key="1">
    <citation type="submission" date="2022-11" db="EMBL/GenBank/DDBJ databases">
        <title>Centuries of genome instability and evolution in soft-shell clam transmissible cancer (bioRxiv).</title>
        <authorList>
            <person name="Hart S.F.M."/>
            <person name="Yonemitsu M.A."/>
            <person name="Giersch R.M."/>
            <person name="Beal B.F."/>
            <person name="Arriagada G."/>
            <person name="Davis B.W."/>
            <person name="Ostrander E.A."/>
            <person name="Goff S.P."/>
            <person name="Metzger M.J."/>
        </authorList>
    </citation>
    <scope>NUCLEOTIDE SEQUENCE</scope>
    <source>
        <strain evidence="2">MELC-2E11</strain>
        <tissue evidence="2">Siphon/mantle</tissue>
    </source>
</reference>
<dbReference type="InterPro" id="IPR001950">
    <property type="entry name" value="SUI1"/>
</dbReference>
<dbReference type="CDD" id="cd11608">
    <property type="entry name" value="eIF2D_C"/>
    <property type="match status" value="1"/>
</dbReference>
<dbReference type="PROSITE" id="PS50296">
    <property type="entry name" value="SUI1"/>
    <property type="match status" value="1"/>
</dbReference>
<dbReference type="Gene3D" id="3.30.780.10">
    <property type="entry name" value="SUI1-like domain"/>
    <property type="match status" value="1"/>
</dbReference>
<evidence type="ECO:0000259" key="1">
    <source>
        <dbReference type="PROSITE" id="PS50296"/>
    </source>
</evidence>
<dbReference type="InterPro" id="IPR039757">
    <property type="entry name" value="EIF2D"/>
</dbReference>
<dbReference type="InterPro" id="IPR039759">
    <property type="entry name" value="eIF2D_SUI1"/>
</dbReference>
<accession>A0ABY7FSP4</accession>
<feature type="domain" description="SUI1" evidence="1">
    <location>
        <begin position="129"/>
        <end position="189"/>
    </location>
</feature>
<keyword evidence="3" id="KW-1185">Reference proteome</keyword>
<sequence length="208" mass="23132">MDVKKSSFKKLSKFLQTQAKCGIIKVKELTKGVENIMEVDRSHEMFRGLEVPEIVEEPTESTQDGFTPPTITEMFAVTSNVLPLFKPMGYSKSSPLTSSDARKVITEYVKQLDNQGGNDKRILNKMSPVTIIENLDVYGIDAGEFGHRVQVKVACSASVTPSQQKGKGPQVIVQGNQINCVADLLTNLYKLPKKYIRGAEKAPKQRRK</sequence>
<evidence type="ECO:0000313" key="3">
    <source>
        <dbReference type="Proteomes" id="UP001164746"/>
    </source>
</evidence>
<dbReference type="InterPro" id="IPR058886">
    <property type="entry name" value="SWIB_eIF2D"/>
</dbReference>
<dbReference type="EMBL" id="CP111024">
    <property type="protein sequence ID" value="WAR23884.1"/>
    <property type="molecule type" value="Genomic_DNA"/>
</dbReference>
<evidence type="ECO:0000313" key="2">
    <source>
        <dbReference type="EMBL" id="WAR23884.1"/>
    </source>
</evidence>
<dbReference type="InterPro" id="IPR036877">
    <property type="entry name" value="SUI1_dom_sf"/>
</dbReference>
<gene>
    <name evidence="2" type="ORF">MAR_037553</name>
</gene>
<dbReference type="SUPFAM" id="SSF55159">
    <property type="entry name" value="eIF1-like"/>
    <property type="match status" value="1"/>
</dbReference>
<proteinExistence type="predicted"/>